<feature type="transmembrane region" description="Helical" evidence="1">
    <location>
        <begin position="233"/>
        <end position="258"/>
    </location>
</feature>
<dbReference type="OrthoDB" id="1421854at2"/>
<accession>A0A4Q9FC79</accession>
<keyword evidence="1" id="KW-0472">Membrane</keyword>
<comment type="caution">
    <text evidence="2">The sequence shown here is derived from an EMBL/GenBank/DDBJ whole genome shotgun (WGS) entry which is preliminary data.</text>
</comment>
<dbReference type="Proteomes" id="UP000291142">
    <property type="component" value="Unassembled WGS sequence"/>
</dbReference>
<feature type="transmembrane region" description="Helical" evidence="1">
    <location>
        <begin position="59"/>
        <end position="83"/>
    </location>
</feature>
<feature type="transmembrane region" description="Helical" evidence="1">
    <location>
        <begin position="27"/>
        <end position="47"/>
    </location>
</feature>
<keyword evidence="3" id="KW-1185">Reference proteome</keyword>
<keyword evidence="1" id="KW-1133">Transmembrane helix</keyword>
<evidence type="ECO:0000313" key="2">
    <source>
        <dbReference type="EMBL" id="TBN00882.1"/>
    </source>
</evidence>
<evidence type="ECO:0000256" key="1">
    <source>
        <dbReference type="SAM" id="Phobius"/>
    </source>
</evidence>
<reference evidence="2 3" key="1">
    <citation type="submission" date="2019-02" db="EMBL/GenBank/DDBJ databases">
        <title>Hyunsoonleella sp., isolated from marine sediment.</title>
        <authorList>
            <person name="Liu B.-T."/>
        </authorList>
    </citation>
    <scope>NUCLEOTIDE SEQUENCE [LARGE SCALE GENOMIC DNA]</scope>
    <source>
        <strain evidence="2 3">T58</strain>
    </source>
</reference>
<feature type="transmembrane region" description="Helical" evidence="1">
    <location>
        <begin position="194"/>
        <end position="213"/>
    </location>
</feature>
<protein>
    <submittedName>
        <fullName evidence="2">Uncharacterized protein</fullName>
    </submittedName>
</protein>
<organism evidence="2 3">
    <name type="scientific">Hyunsoonleella flava</name>
    <dbReference type="NCBI Taxonomy" id="2527939"/>
    <lineage>
        <taxon>Bacteria</taxon>
        <taxon>Pseudomonadati</taxon>
        <taxon>Bacteroidota</taxon>
        <taxon>Flavobacteriia</taxon>
        <taxon>Flavobacteriales</taxon>
        <taxon>Flavobacteriaceae</taxon>
    </lineage>
</organism>
<dbReference type="AlphaFoldDB" id="A0A4Q9FC79"/>
<gene>
    <name evidence="2" type="ORF">EYD45_13740</name>
</gene>
<keyword evidence="1" id="KW-0812">Transmembrane</keyword>
<feature type="transmembrane region" description="Helical" evidence="1">
    <location>
        <begin position="161"/>
        <end position="182"/>
    </location>
</feature>
<name>A0A4Q9FC79_9FLAO</name>
<sequence length="265" mass="30649">MGLQKYFNLNRFYKYLKYDLTLNGKTYALALLGLFVVLFIVDVFTLSTASSRVNFNRNYYTPIFIFFLILTGVVSAGTSFSALRSSKTSIHYLLIPVSNFEKFIVQFLIRIVGFVLLFLPLYWLTFKLAYGFYSLFAIVSENVESYNMLSPFQWQENKVDIYILVSLASGLILFAFCGAASFKKYALFKSILTFALFVLAWFLLMVILSHIFYDHDSKDLLEINLRSYKLEEGVYNTQIYATILFAGLSLLLLPLAYFKLKERET</sequence>
<feature type="transmembrane region" description="Helical" evidence="1">
    <location>
        <begin position="103"/>
        <end position="123"/>
    </location>
</feature>
<dbReference type="RefSeq" id="WP_130965134.1">
    <property type="nucleotide sequence ID" value="NZ_SIRT01000013.1"/>
</dbReference>
<proteinExistence type="predicted"/>
<evidence type="ECO:0000313" key="3">
    <source>
        <dbReference type="Proteomes" id="UP000291142"/>
    </source>
</evidence>
<dbReference type="EMBL" id="SIRT01000013">
    <property type="protein sequence ID" value="TBN00882.1"/>
    <property type="molecule type" value="Genomic_DNA"/>
</dbReference>